<protein>
    <recommendedName>
        <fullName evidence="4">Alginate lyase domain-containing protein</fullName>
    </recommendedName>
</protein>
<comment type="caution">
    <text evidence="5">The sequence shown here is derived from an EMBL/GenBank/DDBJ whole genome shotgun (WGS) entry which is preliminary data.</text>
</comment>
<dbReference type="EMBL" id="JBBXMP010000109">
    <property type="protein sequence ID" value="KAL0062286.1"/>
    <property type="molecule type" value="Genomic_DNA"/>
</dbReference>
<keyword evidence="6" id="KW-1185">Reference proteome</keyword>
<keyword evidence="1 3" id="KW-0732">Signal</keyword>
<organism evidence="5 6">
    <name type="scientific">Marasmius tenuissimus</name>
    <dbReference type="NCBI Taxonomy" id="585030"/>
    <lineage>
        <taxon>Eukaryota</taxon>
        <taxon>Fungi</taxon>
        <taxon>Dikarya</taxon>
        <taxon>Basidiomycota</taxon>
        <taxon>Agaricomycotina</taxon>
        <taxon>Agaricomycetes</taxon>
        <taxon>Agaricomycetidae</taxon>
        <taxon>Agaricales</taxon>
        <taxon>Marasmiineae</taxon>
        <taxon>Marasmiaceae</taxon>
        <taxon>Marasmius</taxon>
    </lineage>
</organism>
<evidence type="ECO:0000256" key="2">
    <source>
        <dbReference type="ARBA" id="ARBA00023239"/>
    </source>
</evidence>
<evidence type="ECO:0000256" key="3">
    <source>
        <dbReference type="SAM" id="SignalP"/>
    </source>
</evidence>
<gene>
    <name evidence="5" type="ORF">AAF712_010855</name>
</gene>
<dbReference type="Pfam" id="PF05426">
    <property type="entry name" value="Alginate_lyase"/>
    <property type="match status" value="1"/>
</dbReference>
<dbReference type="InterPro" id="IPR008397">
    <property type="entry name" value="Alginate_lyase_dom"/>
</dbReference>
<feature type="domain" description="Alginate lyase" evidence="4">
    <location>
        <begin position="72"/>
        <end position="361"/>
    </location>
</feature>
<feature type="signal peptide" evidence="3">
    <location>
        <begin position="1"/>
        <end position="26"/>
    </location>
</feature>
<evidence type="ECO:0000313" key="6">
    <source>
        <dbReference type="Proteomes" id="UP001437256"/>
    </source>
</evidence>
<dbReference type="InterPro" id="IPR008929">
    <property type="entry name" value="Chondroitin_lyas"/>
</dbReference>
<evidence type="ECO:0000313" key="5">
    <source>
        <dbReference type="EMBL" id="KAL0062286.1"/>
    </source>
</evidence>
<evidence type="ECO:0000259" key="4">
    <source>
        <dbReference type="Pfam" id="PF05426"/>
    </source>
</evidence>
<feature type="chain" id="PRO_5045085141" description="Alginate lyase domain-containing protein" evidence="3">
    <location>
        <begin position="27"/>
        <end position="467"/>
    </location>
</feature>
<dbReference type="Proteomes" id="UP001437256">
    <property type="component" value="Unassembled WGS sequence"/>
</dbReference>
<dbReference type="SUPFAM" id="SSF48230">
    <property type="entry name" value="Chondroitin AC/alginate lyase"/>
    <property type="match status" value="1"/>
</dbReference>
<name>A0ABR2ZKR7_9AGAR</name>
<dbReference type="Gene3D" id="1.50.10.100">
    <property type="entry name" value="Chondroitin AC/alginate lyase"/>
    <property type="match status" value="1"/>
</dbReference>
<evidence type="ECO:0000256" key="1">
    <source>
        <dbReference type="ARBA" id="ARBA00022729"/>
    </source>
</evidence>
<accession>A0ABR2ZKR7</accession>
<sequence length="467" mass="51948">MRGSLSTSFTLLVAVPILHFCQPAGAATSYISDFIDPNFVLSKEFAFHTYPAQVTIVKWARQFSMKGPWSVVDKHVAAPSGDKHDYMSWAPYAWPDCTSVGNTTVLKDEEVWTTCPYHLRDGIFNPDGRLINDVGNFDNLTNAVLYNSIAYVITGGASNMFSRNAVRFLKHWFIDEDTRMNPSLTYAQLMRGPTGQVGRHTGILDLKGFVRLATAIEIFRRDNNTDWTPQLDGAMVDWCKNYTSWLETNPTAIRERVALNNHGTFYHVQLASLKLIIGDYGGAKAVIESYYSGAFMSQIEESGEQPLEAARTRPYHYHTYNIAAIISLARMAQYIDPNFNVWNRTSTKGGTLKKAFDFALNLDPSTSNETSAKEEMYPSVAAIGSVFGDPDGKLKRFLEDANPEYANDAHFFWNQPFAGGPTATSSADRASMTRRVSSGAVKDLSSGLLGWWMLCYVSVLGLISSIV</sequence>
<proteinExistence type="predicted"/>
<reference evidence="5 6" key="1">
    <citation type="submission" date="2024-05" db="EMBL/GenBank/DDBJ databases">
        <title>A draft genome resource for the thread blight pathogen Marasmius tenuissimus strain MS-2.</title>
        <authorList>
            <person name="Yulfo-Soto G.E."/>
            <person name="Baruah I.K."/>
            <person name="Amoako-Attah I."/>
            <person name="Bukari Y."/>
            <person name="Meinhardt L.W."/>
            <person name="Bailey B.A."/>
            <person name="Cohen S.P."/>
        </authorList>
    </citation>
    <scope>NUCLEOTIDE SEQUENCE [LARGE SCALE GENOMIC DNA]</scope>
    <source>
        <strain evidence="5 6">MS-2</strain>
    </source>
</reference>
<keyword evidence="2" id="KW-0456">Lyase</keyword>